<gene>
    <name evidence="1" type="ORF">NDU88_004378</name>
</gene>
<reference evidence="1" key="1">
    <citation type="journal article" date="2022" name="bioRxiv">
        <title>Sequencing and chromosome-scale assembly of the giantPleurodeles waltlgenome.</title>
        <authorList>
            <person name="Brown T."/>
            <person name="Elewa A."/>
            <person name="Iarovenko S."/>
            <person name="Subramanian E."/>
            <person name="Araus A.J."/>
            <person name="Petzold A."/>
            <person name="Susuki M."/>
            <person name="Suzuki K.-i.T."/>
            <person name="Hayashi T."/>
            <person name="Toyoda A."/>
            <person name="Oliveira C."/>
            <person name="Osipova E."/>
            <person name="Leigh N.D."/>
            <person name="Simon A."/>
            <person name="Yun M.H."/>
        </authorList>
    </citation>
    <scope>NUCLEOTIDE SEQUENCE</scope>
    <source>
        <strain evidence="1">20211129_DDA</strain>
        <tissue evidence="1">Liver</tissue>
    </source>
</reference>
<evidence type="ECO:0000313" key="2">
    <source>
        <dbReference type="Proteomes" id="UP001066276"/>
    </source>
</evidence>
<proteinExistence type="predicted"/>
<sequence length="122" mass="12633">MATNGSLVSPVLPSPIGMNGSLVSPVFPSPIGTNGSLVSPVLPSPIGTNGSLVSPVLSSPIGTNGSLVLSKTSASAPHSPPLLGCPTPAFLCFHFPAVTWRLLPDWWGSCLILGYCWQRQHM</sequence>
<protein>
    <recommendedName>
        <fullName evidence="3">Retinoid X receptor alpha</fullName>
    </recommendedName>
</protein>
<dbReference type="AlphaFoldDB" id="A0AAV7MTA3"/>
<dbReference type="EMBL" id="JANPWB010000013">
    <property type="protein sequence ID" value="KAJ1106980.1"/>
    <property type="molecule type" value="Genomic_DNA"/>
</dbReference>
<dbReference type="Proteomes" id="UP001066276">
    <property type="component" value="Chromosome 9"/>
</dbReference>
<evidence type="ECO:0008006" key="3">
    <source>
        <dbReference type="Google" id="ProtNLM"/>
    </source>
</evidence>
<comment type="caution">
    <text evidence="1">The sequence shown here is derived from an EMBL/GenBank/DDBJ whole genome shotgun (WGS) entry which is preliminary data.</text>
</comment>
<organism evidence="1 2">
    <name type="scientific">Pleurodeles waltl</name>
    <name type="common">Iberian ribbed newt</name>
    <dbReference type="NCBI Taxonomy" id="8319"/>
    <lineage>
        <taxon>Eukaryota</taxon>
        <taxon>Metazoa</taxon>
        <taxon>Chordata</taxon>
        <taxon>Craniata</taxon>
        <taxon>Vertebrata</taxon>
        <taxon>Euteleostomi</taxon>
        <taxon>Amphibia</taxon>
        <taxon>Batrachia</taxon>
        <taxon>Caudata</taxon>
        <taxon>Salamandroidea</taxon>
        <taxon>Salamandridae</taxon>
        <taxon>Pleurodelinae</taxon>
        <taxon>Pleurodeles</taxon>
    </lineage>
</organism>
<evidence type="ECO:0000313" key="1">
    <source>
        <dbReference type="EMBL" id="KAJ1106980.1"/>
    </source>
</evidence>
<name>A0AAV7MTA3_PLEWA</name>
<keyword evidence="2" id="KW-1185">Reference proteome</keyword>
<accession>A0AAV7MTA3</accession>